<dbReference type="InterPro" id="IPR050807">
    <property type="entry name" value="TransReg_Diox_bact_type"/>
</dbReference>
<sequence>MDVRCRLAANMKALRKERGWSQEALAGEAGLDRTYVSGIERKVKNPTITVVERIATALGCKLGDLLD</sequence>
<organism evidence="5 6">
    <name type="scientific">Pontixanthobacter luteolus</name>
    <dbReference type="NCBI Taxonomy" id="295089"/>
    <lineage>
        <taxon>Bacteria</taxon>
        <taxon>Pseudomonadati</taxon>
        <taxon>Pseudomonadota</taxon>
        <taxon>Alphaproteobacteria</taxon>
        <taxon>Sphingomonadales</taxon>
        <taxon>Erythrobacteraceae</taxon>
        <taxon>Pontixanthobacter</taxon>
    </lineage>
</organism>
<dbReference type="InterPro" id="IPR010982">
    <property type="entry name" value="Lambda_DNA-bd_dom_sf"/>
</dbReference>
<dbReference type="Gene3D" id="1.10.260.40">
    <property type="entry name" value="lambda repressor-like DNA-binding domains"/>
    <property type="match status" value="1"/>
</dbReference>
<name>A0A6I4V3Q6_9SPHN</name>
<dbReference type="CDD" id="cd00093">
    <property type="entry name" value="HTH_XRE"/>
    <property type="match status" value="1"/>
</dbReference>
<dbReference type="PROSITE" id="PS50943">
    <property type="entry name" value="HTH_CROC1"/>
    <property type="match status" value="1"/>
</dbReference>
<dbReference type="SUPFAM" id="SSF47413">
    <property type="entry name" value="lambda repressor-like DNA-binding domains"/>
    <property type="match status" value="1"/>
</dbReference>
<evidence type="ECO:0000313" key="6">
    <source>
        <dbReference type="Proteomes" id="UP000471435"/>
    </source>
</evidence>
<dbReference type="AlphaFoldDB" id="A0A6I4V3Q6"/>
<dbReference type="OrthoDB" id="9815697at2"/>
<accession>A0A6I4V3Q6</accession>
<dbReference type="PANTHER" id="PTHR46797">
    <property type="entry name" value="HTH-TYPE TRANSCRIPTIONAL REGULATOR"/>
    <property type="match status" value="1"/>
</dbReference>
<keyword evidence="6" id="KW-1185">Reference proteome</keyword>
<evidence type="ECO:0000313" key="5">
    <source>
        <dbReference type="EMBL" id="MXP47420.1"/>
    </source>
</evidence>
<dbReference type="GO" id="GO:0003677">
    <property type="term" value="F:DNA binding"/>
    <property type="evidence" value="ECO:0007669"/>
    <property type="project" value="UniProtKB-KW"/>
</dbReference>
<comment type="caution">
    <text evidence="5">The sequence shown here is derived from an EMBL/GenBank/DDBJ whole genome shotgun (WGS) entry which is preliminary data.</text>
</comment>
<keyword evidence="2" id="KW-0238">DNA-binding</keyword>
<evidence type="ECO:0000256" key="1">
    <source>
        <dbReference type="ARBA" id="ARBA00023015"/>
    </source>
</evidence>
<proteinExistence type="predicted"/>
<keyword evidence="3" id="KW-0804">Transcription</keyword>
<dbReference type="Proteomes" id="UP000471435">
    <property type="component" value="Unassembled WGS sequence"/>
</dbReference>
<protein>
    <submittedName>
        <fullName evidence="5">Helix-turn-helix domain-containing protein</fullName>
    </submittedName>
</protein>
<dbReference type="GO" id="GO:0005829">
    <property type="term" value="C:cytosol"/>
    <property type="evidence" value="ECO:0007669"/>
    <property type="project" value="TreeGrafter"/>
</dbReference>
<dbReference type="InterPro" id="IPR001387">
    <property type="entry name" value="Cro/C1-type_HTH"/>
</dbReference>
<dbReference type="RefSeq" id="WP_160730722.1">
    <property type="nucleotide sequence ID" value="NZ_WTYP01000002.1"/>
</dbReference>
<feature type="domain" description="HTH cro/C1-type" evidence="4">
    <location>
        <begin position="11"/>
        <end position="65"/>
    </location>
</feature>
<evidence type="ECO:0000259" key="4">
    <source>
        <dbReference type="PROSITE" id="PS50943"/>
    </source>
</evidence>
<reference evidence="5 6" key="1">
    <citation type="submission" date="2019-12" db="EMBL/GenBank/DDBJ databases">
        <title>Genomic-based taxomic classification of the family Erythrobacteraceae.</title>
        <authorList>
            <person name="Xu L."/>
        </authorList>
    </citation>
    <scope>NUCLEOTIDE SEQUENCE [LARGE SCALE GENOMIC DNA]</scope>
    <source>
        <strain evidence="5 6">SW-109</strain>
    </source>
</reference>
<evidence type="ECO:0000256" key="3">
    <source>
        <dbReference type="ARBA" id="ARBA00023163"/>
    </source>
</evidence>
<dbReference type="SMART" id="SM00530">
    <property type="entry name" value="HTH_XRE"/>
    <property type="match status" value="1"/>
</dbReference>
<evidence type="ECO:0000256" key="2">
    <source>
        <dbReference type="ARBA" id="ARBA00023125"/>
    </source>
</evidence>
<dbReference type="EMBL" id="WTYP01000002">
    <property type="protein sequence ID" value="MXP47420.1"/>
    <property type="molecule type" value="Genomic_DNA"/>
</dbReference>
<keyword evidence="1" id="KW-0805">Transcription regulation</keyword>
<gene>
    <name evidence="5" type="ORF">GRI43_08505</name>
</gene>
<dbReference type="GO" id="GO:0003700">
    <property type="term" value="F:DNA-binding transcription factor activity"/>
    <property type="evidence" value="ECO:0007669"/>
    <property type="project" value="TreeGrafter"/>
</dbReference>
<dbReference type="PANTHER" id="PTHR46797:SF23">
    <property type="entry name" value="HTH-TYPE TRANSCRIPTIONAL REGULATOR SUTR"/>
    <property type="match status" value="1"/>
</dbReference>
<dbReference type="Pfam" id="PF01381">
    <property type="entry name" value="HTH_3"/>
    <property type="match status" value="1"/>
</dbReference>